<sequence length="40" mass="4632">MKPDFGNGIRKKLKAIMPKPVKMRIQYLVSLFLVTLKITN</sequence>
<evidence type="ECO:0000313" key="1">
    <source>
        <dbReference type="EMBL" id="CAD0152424.1"/>
    </source>
</evidence>
<organism evidence="1 4">
    <name type="scientific">Streptococcus thermophilus</name>
    <dbReference type="NCBI Taxonomy" id="1308"/>
    <lineage>
        <taxon>Bacteria</taxon>
        <taxon>Bacillati</taxon>
        <taxon>Bacillota</taxon>
        <taxon>Bacilli</taxon>
        <taxon>Lactobacillales</taxon>
        <taxon>Streptococcaceae</taxon>
        <taxon>Streptococcus</taxon>
    </lineage>
</organism>
<protein>
    <submittedName>
        <fullName evidence="1">Uncharacterized protein</fullName>
    </submittedName>
</protein>
<dbReference type="Proteomes" id="UP000509120">
    <property type="component" value="Chromosome"/>
</dbReference>
<proteinExistence type="predicted"/>
<dbReference type="AlphaFoldDB" id="A0A8D6UDZ8"/>
<reference evidence="3 4" key="1">
    <citation type="submission" date="2020-06" db="EMBL/GenBank/DDBJ databases">
        <authorList>
            <person name="Chuat V."/>
        </authorList>
    </citation>
    <scope>NUCLEOTIDE SEQUENCE [LARGE SCALE GENOMIC DNA]</scope>
    <source>
        <strain evidence="2">STH_CIRM_1046</strain>
        <strain evidence="1">STH_CIRM_998</strain>
    </source>
</reference>
<dbReference type="EMBL" id="LR822027">
    <property type="protein sequence ID" value="CAD0152424.1"/>
    <property type="molecule type" value="Genomic_DNA"/>
</dbReference>
<evidence type="ECO:0000313" key="3">
    <source>
        <dbReference type="Proteomes" id="UP000509120"/>
    </source>
</evidence>
<dbReference type="Proteomes" id="UP000509791">
    <property type="component" value="Chromosome"/>
</dbReference>
<name>A0A8D6UDZ8_STRTR</name>
<evidence type="ECO:0000313" key="4">
    <source>
        <dbReference type="Proteomes" id="UP000509791"/>
    </source>
</evidence>
<accession>A0A8D6UDZ8</accession>
<gene>
    <name evidence="2" type="ORF">STHERMO_1088</name>
    <name evidence="1" type="ORF">STHERMO_1143</name>
</gene>
<evidence type="ECO:0000313" key="2">
    <source>
        <dbReference type="EMBL" id="CAD0155691.1"/>
    </source>
</evidence>
<dbReference type="EMBL" id="LR822030">
    <property type="protein sequence ID" value="CAD0155691.1"/>
    <property type="molecule type" value="Genomic_DNA"/>
</dbReference>